<dbReference type="Proteomes" id="UP000589626">
    <property type="component" value="Unassembled WGS sequence"/>
</dbReference>
<dbReference type="AlphaFoldDB" id="A0A7W4VSI9"/>
<sequence length="87" mass="9653">MSTERITITRSQIQDIDTLCAGIVTRDGEMDACCKAATTIIYDAEHASVWPACTWHAHRYGGALTLAQIREALTQGATRFEREVAPW</sequence>
<reference evidence="1 2" key="1">
    <citation type="submission" date="2020-08" db="EMBL/GenBank/DDBJ databases">
        <title>Sequencing the genomes of 1000 actinobacteria strains.</title>
        <authorList>
            <person name="Klenk H.-P."/>
        </authorList>
    </citation>
    <scope>NUCLEOTIDE SEQUENCE [LARGE SCALE GENOMIC DNA]</scope>
    <source>
        <strain evidence="1 2">DSM 105498</strain>
    </source>
</reference>
<evidence type="ECO:0000313" key="2">
    <source>
        <dbReference type="Proteomes" id="UP000589626"/>
    </source>
</evidence>
<accession>A0A7W4VSI9</accession>
<gene>
    <name evidence="1" type="ORF">FHU40_000787</name>
</gene>
<dbReference type="EMBL" id="JACHWR010000001">
    <property type="protein sequence ID" value="MBB3040986.1"/>
    <property type="molecule type" value="Genomic_DNA"/>
</dbReference>
<keyword evidence="2" id="KW-1185">Reference proteome</keyword>
<evidence type="ECO:0000313" key="1">
    <source>
        <dbReference type="EMBL" id="MBB3040986.1"/>
    </source>
</evidence>
<dbReference type="RefSeq" id="WP_183590947.1">
    <property type="nucleotide sequence ID" value="NZ_JACHWR010000001.1"/>
</dbReference>
<name>A0A7W4VSI9_9ACTN</name>
<organism evidence="1 2">
    <name type="scientific">Nocardioides soli</name>
    <dbReference type="NCBI Taxonomy" id="1036020"/>
    <lineage>
        <taxon>Bacteria</taxon>
        <taxon>Bacillati</taxon>
        <taxon>Actinomycetota</taxon>
        <taxon>Actinomycetes</taxon>
        <taxon>Propionibacteriales</taxon>
        <taxon>Nocardioidaceae</taxon>
        <taxon>Nocardioides</taxon>
    </lineage>
</organism>
<proteinExistence type="predicted"/>
<comment type="caution">
    <text evidence="1">The sequence shown here is derived from an EMBL/GenBank/DDBJ whole genome shotgun (WGS) entry which is preliminary data.</text>
</comment>
<protein>
    <submittedName>
        <fullName evidence="1">Uncharacterized protein</fullName>
    </submittedName>
</protein>